<gene>
    <name evidence="3" type="ORF">KHLLAP_LOCUS8823</name>
</gene>
<comment type="caution">
    <text evidence="3">The sequence shown here is derived from an EMBL/GenBank/DDBJ whole genome shotgun (WGS) entry which is preliminary data.</text>
</comment>
<name>A0AAI8YKQ9_9PEZI</name>
<dbReference type="Proteomes" id="UP001295740">
    <property type="component" value="Unassembled WGS sequence"/>
</dbReference>
<sequence length="359" mass="40746">MAVRFKALAPLALEWMHFWMYGMMSMSMSTSRGTEQAQVAVASNGLFIDFMFPNPQVDRWYRSWNEFRHSRLFTEIAISCQTPTRLIPWDDYGDPMDIDTEPETDQPLTRNNDTGSGRQMDVDDTTHPEEEMTYTNRVPIPGSHPELYKELLSTTLPVSDLDLLPYRLLTCTHVYKPWLLTNVRWQMDLAKWQETEGQRRSEADMEHTHADQRGFVISSGGFSVAAALALRTEEKQQAAARERDEREKAQLKKQIKDQREALRKFLANRCVSFAAEAHFSRIASNKPQNALIGAPQVSRAMFPHYQRIDTGVLVPGANDTTGLQSVFLDILATGPLDRAPSPAWSTGSAQLPRPQKAKT</sequence>
<accession>A0AAI8YKQ9</accession>
<organism evidence="3 4">
    <name type="scientific">Anthostomella pinea</name>
    <dbReference type="NCBI Taxonomy" id="933095"/>
    <lineage>
        <taxon>Eukaryota</taxon>
        <taxon>Fungi</taxon>
        <taxon>Dikarya</taxon>
        <taxon>Ascomycota</taxon>
        <taxon>Pezizomycotina</taxon>
        <taxon>Sordariomycetes</taxon>
        <taxon>Xylariomycetidae</taxon>
        <taxon>Xylariales</taxon>
        <taxon>Xylariaceae</taxon>
        <taxon>Anthostomella</taxon>
    </lineage>
</organism>
<evidence type="ECO:0000256" key="1">
    <source>
        <dbReference type="SAM" id="Coils"/>
    </source>
</evidence>
<keyword evidence="1" id="KW-0175">Coiled coil</keyword>
<dbReference type="AlphaFoldDB" id="A0AAI8YKQ9"/>
<feature type="coiled-coil region" evidence="1">
    <location>
        <begin position="232"/>
        <end position="268"/>
    </location>
</feature>
<reference evidence="3" key="1">
    <citation type="submission" date="2023-10" db="EMBL/GenBank/DDBJ databases">
        <authorList>
            <person name="Hackl T."/>
        </authorList>
    </citation>
    <scope>NUCLEOTIDE SEQUENCE</scope>
</reference>
<evidence type="ECO:0000313" key="4">
    <source>
        <dbReference type="Proteomes" id="UP001295740"/>
    </source>
</evidence>
<evidence type="ECO:0000313" key="3">
    <source>
        <dbReference type="EMBL" id="CAJ2508355.1"/>
    </source>
</evidence>
<feature type="compositionally biased region" description="Basic and acidic residues" evidence="2">
    <location>
        <begin position="120"/>
        <end position="129"/>
    </location>
</feature>
<feature type="compositionally biased region" description="Polar residues" evidence="2">
    <location>
        <begin position="106"/>
        <end position="117"/>
    </location>
</feature>
<keyword evidence="4" id="KW-1185">Reference proteome</keyword>
<feature type="region of interest" description="Disordered" evidence="2">
    <location>
        <begin position="339"/>
        <end position="359"/>
    </location>
</feature>
<evidence type="ECO:0000256" key="2">
    <source>
        <dbReference type="SAM" id="MobiDB-lite"/>
    </source>
</evidence>
<protein>
    <submittedName>
        <fullName evidence="3">Uu.00g133810.m01.CDS01</fullName>
    </submittedName>
</protein>
<feature type="compositionally biased region" description="Acidic residues" evidence="2">
    <location>
        <begin position="95"/>
        <end position="104"/>
    </location>
</feature>
<feature type="region of interest" description="Disordered" evidence="2">
    <location>
        <begin position="95"/>
        <end position="129"/>
    </location>
</feature>
<dbReference type="EMBL" id="CAUWAG010000011">
    <property type="protein sequence ID" value="CAJ2508355.1"/>
    <property type="molecule type" value="Genomic_DNA"/>
</dbReference>
<proteinExistence type="predicted"/>